<sequence>MRSCSCSGEIISGVSNPETLRVTISLSDQSERVGIHIRIRISYAMNCGMILSIKTSALRFRRGVKG</sequence>
<dbReference type="AlphaFoldDB" id="A0A916K8W8"/>
<dbReference type="EMBL" id="CAJVAS010000030">
    <property type="protein sequence ID" value="CAG7645184.1"/>
    <property type="molecule type" value="Genomic_DNA"/>
</dbReference>
<protein>
    <submittedName>
        <fullName evidence="1">Uncharacterized protein</fullName>
    </submittedName>
</protein>
<dbReference type="RefSeq" id="WP_218094614.1">
    <property type="nucleotide sequence ID" value="NZ_CAJVAS010000030.1"/>
</dbReference>
<gene>
    <name evidence="1" type="ORF">PAESOLCIP111_04898</name>
</gene>
<name>A0A916K8W8_9BACL</name>
<proteinExistence type="predicted"/>
<keyword evidence="2" id="KW-1185">Reference proteome</keyword>
<comment type="caution">
    <text evidence="1">The sequence shown here is derived from an EMBL/GenBank/DDBJ whole genome shotgun (WGS) entry which is preliminary data.</text>
</comment>
<evidence type="ECO:0000313" key="1">
    <source>
        <dbReference type="EMBL" id="CAG7645184.1"/>
    </source>
</evidence>
<organism evidence="1 2">
    <name type="scientific">Paenibacillus solanacearum</name>
    <dbReference type="NCBI Taxonomy" id="2048548"/>
    <lineage>
        <taxon>Bacteria</taxon>
        <taxon>Bacillati</taxon>
        <taxon>Bacillota</taxon>
        <taxon>Bacilli</taxon>
        <taxon>Bacillales</taxon>
        <taxon>Paenibacillaceae</taxon>
        <taxon>Paenibacillus</taxon>
    </lineage>
</organism>
<reference evidence="1" key="1">
    <citation type="submission" date="2021-06" db="EMBL/GenBank/DDBJ databases">
        <authorList>
            <person name="Criscuolo A."/>
        </authorList>
    </citation>
    <scope>NUCLEOTIDE SEQUENCE</scope>
    <source>
        <strain evidence="1">CIP111600</strain>
    </source>
</reference>
<dbReference type="Proteomes" id="UP000693672">
    <property type="component" value="Unassembled WGS sequence"/>
</dbReference>
<accession>A0A916K8W8</accession>
<evidence type="ECO:0000313" key="2">
    <source>
        <dbReference type="Proteomes" id="UP000693672"/>
    </source>
</evidence>